<geneLocation type="mitochondrion" evidence="2"/>
<evidence type="ECO:0000313" key="1">
    <source>
        <dbReference type="EMBL" id="QGW48304.1"/>
    </source>
</evidence>
<sequence>MIKYTDVLVDIMHLLYNNPLEAVLSMRPNEYQQVELMLYLILSLVGFLPKQNTDSSPFTRLGKLGCPYSQQVAGRDRETLARKVSWSLFGHKDNRSY</sequence>
<protein>
    <submittedName>
        <fullName evidence="2">Uncharacterized protein</fullName>
    </submittedName>
</protein>
<proteinExistence type="predicted"/>
<gene>
    <name evidence="2" type="primary">orf97a</name>
</gene>
<accession>A0A650GC62</accession>
<dbReference type="EMBL" id="MN056360">
    <property type="protein sequence ID" value="QGW48304.1"/>
    <property type="molecule type" value="Genomic_DNA"/>
</dbReference>
<organism evidence="2">
    <name type="scientific">Raphanus sativus</name>
    <name type="common">Radish</name>
    <name type="synonym">Raphanus raphanistrum var. sativus</name>
    <dbReference type="NCBI Taxonomy" id="3726"/>
    <lineage>
        <taxon>Eukaryota</taxon>
        <taxon>Viridiplantae</taxon>
        <taxon>Streptophyta</taxon>
        <taxon>Embryophyta</taxon>
        <taxon>Tracheophyta</taxon>
        <taxon>Spermatophyta</taxon>
        <taxon>Magnoliopsida</taxon>
        <taxon>eudicotyledons</taxon>
        <taxon>Gunneridae</taxon>
        <taxon>Pentapetalae</taxon>
        <taxon>rosids</taxon>
        <taxon>malvids</taxon>
        <taxon>Brassicales</taxon>
        <taxon>Brassicaceae</taxon>
        <taxon>Brassiceae</taxon>
        <taxon>Raphanus</taxon>
    </lineage>
</organism>
<reference evidence="2" key="1">
    <citation type="submission" date="2019-06" db="EMBL/GenBank/DDBJ databases">
        <title>Complete mitochondrial genome sequencing of NWB CMS and Normal type.</title>
        <authorList>
            <person name="Zhang L."/>
            <person name="Wang Q."/>
            <person name="Wang Y."/>
        </authorList>
    </citation>
    <scope>NUCLEOTIDE SEQUENCE</scope>
    <source>
        <strain evidence="1">YB-A</strain>
        <strain evidence="2">YB-B</strain>
    </source>
</reference>
<dbReference type="AlphaFoldDB" id="A0A650GC62"/>
<evidence type="ECO:0000313" key="2">
    <source>
        <dbReference type="EMBL" id="QGW48527.1"/>
    </source>
</evidence>
<dbReference type="EMBL" id="MN056359">
    <property type="protein sequence ID" value="QGW48527.1"/>
    <property type="molecule type" value="Genomic_DNA"/>
</dbReference>
<keyword evidence="2" id="KW-0496">Mitochondrion</keyword>
<name>A0A650GC62_RAPSA</name>